<sequence>MLRRRYFLRLRSPTSMHCDTNCLPIAYNSRPADMAMMRNERCAVYLLDTSKSITLASVDGPVLLLSAGPGVVQEENSKSILRVADGKLYASWEPFRSEEIRLRSVDGTFFAVQVFGHTGHMGQSKTACEHGDGVRSDVGTKLLVENALVCVWAFEVEAGAECHVHRHLRDYFFLNILASDTIALDEQGKPKGPVSRQEAGQLTFVHVHPPYPVHGLVNVGSQRFRQFVVEFKQKWPPSRL</sequence>
<organism evidence="1 2">
    <name type="scientific">Symbiodinium natans</name>
    <dbReference type="NCBI Taxonomy" id="878477"/>
    <lineage>
        <taxon>Eukaryota</taxon>
        <taxon>Sar</taxon>
        <taxon>Alveolata</taxon>
        <taxon>Dinophyceae</taxon>
        <taxon>Suessiales</taxon>
        <taxon>Symbiodiniaceae</taxon>
        <taxon>Symbiodinium</taxon>
    </lineage>
</organism>
<evidence type="ECO:0000313" key="1">
    <source>
        <dbReference type="EMBL" id="CAE7042141.1"/>
    </source>
</evidence>
<accession>A0A812IRY1</accession>
<dbReference type="InterPro" id="IPR014710">
    <property type="entry name" value="RmlC-like_jellyroll"/>
</dbReference>
<protein>
    <submittedName>
        <fullName evidence="1">Uncharacterized protein</fullName>
    </submittedName>
</protein>
<evidence type="ECO:0000313" key="2">
    <source>
        <dbReference type="Proteomes" id="UP000604046"/>
    </source>
</evidence>
<name>A0A812IRY1_9DINO</name>
<dbReference type="Gene3D" id="2.60.120.10">
    <property type="entry name" value="Jelly Rolls"/>
    <property type="match status" value="1"/>
</dbReference>
<reference evidence="1" key="1">
    <citation type="submission" date="2021-02" db="EMBL/GenBank/DDBJ databases">
        <authorList>
            <person name="Dougan E. K."/>
            <person name="Rhodes N."/>
            <person name="Thang M."/>
            <person name="Chan C."/>
        </authorList>
    </citation>
    <scope>NUCLEOTIDE SEQUENCE</scope>
</reference>
<gene>
    <name evidence="1" type="ORF">SNAT2548_LOCUS4981</name>
</gene>
<dbReference type="OrthoDB" id="421822at2759"/>
<keyword evidence="2" id="KW-1185">Reference proteome</keyword>
<dbReference type="EMBL" id="CAJNDS010000312">
    <property type="protein sequence ID" value="CAE7042141.1"/>
    <property type="molecule type" value="Genomic_DNA"/>
</dbReference>
<dbReference type="AlphaFoldDB" id="A0A812IRY1"/>
<dbReference type="Proteomes" id="UP000604046">
    <property type="component" value="Unassembled WGS sequence"/>
</dbReference>
<comment type="caution">
    <text evidence="1">The sequence shown here is derived from an EMBL/GenBank/DDBJ whole genome shotgun (WGS) entry which is preliminary data.</text>
</comment>
<proteinExistence type="predicted"/>